<keyword evidence="8" id="KW-0234">DNA repair</keyword>
<evidence type="ECO:0000256" key="1">
    <source>
        <dbReference type="ARBA" id="ARBA00001946"/>
    </source>
</evidence>
<evidence type="ECO:0000256" key="11">
    <source>
        <dbReference type="SAM" id="SignalP"/>
    </source>
</evidence>
<protein>
    <submittedName>
        <fullName evidence="14">Flap endonuclease GEN homolog 1-like</fullName>
    </submittedName>
</protein>
<dbReference type="GeneID" id="112042069"/>
<gene>
    <name evidence="14" type="primary">LOC112042069</name>
</gene>
<evidence type="ECO:0000256" key="8">
    <source>
        <dbReference type="ARBA" id="ARBA00023204"/>
    </source>
</evidence>
<comment type="similarity">
    <text evidence="9">Belongs to the XPG/RAD2 endonuclease family. GEN subfamily.</text>
</comment>
<comment type="cofactor">
    <cofactor evidence="1">
        <name>Mg(2+)</name>
        <dbReference type="ChEBI" id="CHEBI:18420"/>
    </cofactor>
</comment>
<dbReference type="InterPro" id="IPR006086">
    <property type="entry name" value="XPG-I_dom"/>
</dbReference>
<name>A0A2R2MNF0_LINAN</name>
<feature type="signal peptide" evidence="11">
    <location>
        <begin position="1"/>
        <end position="22"/>
    </location>
</feature>
<dbReference type="Proteomes" id="UP000085678">
    <property type="component" value="Unplaced"/>
</dbReference>
<dbReference type="Gene3D" id="3.40.50.1010">
    <property type="entry name" value="5'-nuclease"/>
    <property type="match status" value="1"/>
</dbReference>
<evidence type="ECO:0000256" key="6">
    <source>
        <dbReference type="ARBA" id="ARBA00022801"/>
    </source>
</evidence>
<dbReference type="GO" id="GO:0046872">
    <property type="term" value="F:metal ion binding"/>
    <property type="evidence" value="ECO:0007669"/>
    <property type="project" value="UniProtKB-KW"/>
</dbReference>
<keyword evidence="7" id="KW-0460">Magnesium</keyword>
<dbReference type="GO" id="GO:0000400">
    <property type="term" value="F:four-way junction DNA binding"/>
    <property type="evidence" value="ECO:0007669"/>
    <property type="project" value="UniProtKB-ARBA"/>
</dbReference>
<dbReference type="CDD" id="cd09869">
    <property type="entry name" value="PIN_GEN1"/>
    <property type="match status" value="1"/>
</dbReference>
<dbReference type="InterPro" id="IPR006084">
    <property type="entry name" value="XPG/Rad2"/>
</dbReference>
<feature type="region of interest" description="Disordered" evidence="10">
    <location>
        <begin position="38"/>
        <end position="64"/>
    </location>
</feature>
<keyword evidence="6" id="KW-0378">Hydrolase</keyword>
<keyword evidence="5" id="KW-0227">DNA damage</keyword>
<dbReference type="FunFam" id="1.10.150.20:FF:000030">
    <property type="entry name" value="Flap endonuclease GEN-like 1"/>
    <property type="match status" value="1"/>
</dbReference>
<dbReference type="KEGG" id="lak:112042069"/>
<dbReference type="RefSeq" id="XP_023931753.1">
    <property type="nucleotide sequence ID" value="XM_024075985.1"/>
</dbReference>
<accession>A0A2R2MNF0</accession>
<dbReference type="Pfam" id="PF00867">
    <property type="entry name" value="XPG_I"/>
    <property type="match status" value="1"/>
</dbReference>
<keyword evidence="13" id="KW-1185">Reference proteome</keyword>
<feature type="domain" description="XPG-I" evidence="12">
    <location>
        <begin position="80"/>
        <end position="151"/>
    </location>
</feature>
<dbReference type="GO" id="GO:0006281">
    <property type="term" value="P:DNA repair"/>
    <property type="evidence" value="ECO:0007669"/>
    <property type="project" value="UniProtKB-KW"/>
</dbReference>
<evidence type="ECO:0000256" key="2">
    <source>
        <dbReference type="ARBA" id="ARBA00022722"/>
    </source>
</evidence>
<evidence type="ECO:0000313" key="14">
    <source>
        <dbReference type="RefSeq" id="XP_023931753.1"/>
    </source>
</evidence>
<feature type="non-terminal residue" evidence="14">
    <location>
        <position position="1"/>
    </location>
</feature>
<dbReference type="InParanoid" id="A0A2R2MNF0"/>
<evidence type="ECO:0000256" key="3">
    <source>
        <dbReference type="ARBA" id="ARBA00022723"/>
    </source>
</evidence>
<dbReference type="InterPro" id="IPR036279">
    <property type="entry name" value="5-3_exonuclease_C_sf"/>
</dbReference>
<dbReference type="PANTHER" id="PTHR11081:SF70">
    <property type="entry name" value="FLAP ENDONUCLEASE GEN HOMOLOG 1"/>
    <property type="match status" value="1"/>
</dbReference>
<evidence type="ECO:0000313" key="13">
    <source>
        <dbReference type="Proteomes" id="UP000085678"/>
    </source>
</evidence>
<dbReference type="PRINTS" id="PR00853">
    <property type="entry name" value="XPGRADSUPER"/>
</dbReference>
<evidence type="ECO:0000256" key="10">
    <source>
        <dbReference type="SAM" id="MobiDB-lite"/>
    </source>
</evidence>
<dbReference type="OrthoDB" id="2959108at2759"/>
<dbReference type="GO" id="GO:0017108">
    <property type="term" value="F:5'-flap endonuclease activity"/>
    <property type="evidence" value="ECO:0007669"/>
    <property type="project" value="UniProtKB-ARBA"/>
</dbReference>
<dbReference type="Gene3D" id="1.10.150.20">
    <property type="entry name" value="5' to 3' exonuclease, C-terminal subdomain"/>
    <property type="match status" value="1"/>
</dbReference>
<feature type="non-terminal residue" evidence="14">
    <location>
        <position position="299"/>
    </location>
</feature>
<evidence type="ECO:0000256" key="4">
    <source>
        <dbReference type="ARBA" id="ARBA00022759"/>
    </source>
</evidence>
<evidence type="ECO:0000259" key="12">
    <source>
        <dbReference type="SMART" id="SM00484"/>
    </source>
</evidence>
<dbReference type="SUPFAM" id="SSF47807">
    <property type="entry name" value="5' to 3' exonuclease, C-terminal subdomain"/>
    <property type="match status" value="1"/>
</dbReference>
<dbReference type="PANTHER" id="PTHR11081">
    <property type="entry name" value="FLAP ENDONUCLEASE FAMILY MEMBER"/>
    <property type="match status" value="1"/>
</dbReference>
<evidence type="ECO:0000256" key="5">
    <source>
        <dbReference type="ARBA" id="ARBA00022763"/>
    </source>
</evidence>
<keyword evidence="11" id="KW-0732">Signal</keyword>
<dbReference type="STRING" id="7574.A0A2R2MNF0"/>
<keyword evidence="2" id="KW-0540">Nuclease</keyword>
<sequence length="299" mass="34072">NLFFRTCHLLQLGVLPVFVVEGEPPELKWDTMLHRQQSRFGGSVSRGRGRSRGEGKVSKGRKPGRSHFKAWLRECCELLKCLGVPFVQSEGEAEAMCALLNKEGLVDGCLTDDGDAFLYGAKTVYRNFTMNSKDPHVEMFTSVSIESQLGLNRQSLVGLALLLGCDYLPKGIPGVGKEMAIKLMHTLGSCNVLNRFRQWQHCSQMHLDAMEIPVYKKSQQLKDFPNEKVISEFLNTRDRVPTVKFDWKRPQIQTLQSFTLQRLEWPTEYTLDKVLPLVTMWDMTVHSKSSAKMIRLKPH</sequence>
<proteinExistence type="inferred from homology"/>
<reference evidence="14" key="1">
    <citation type="submission" date="2025-08" db="UniProtKB">
        <authorList>
            <consortium name="RefSeq"/>
        </authorList>
    </citation>
    <scope>IDENTIFICATION</scope>
    <source>
        <tissue evidence="14">Gonads</tissue>
    </source>
</reference>
<evidence type="ECO:0000256" key="9">
    <source>
        <dbReference type="ARBA" id="ARBA00038112"/>
    </source>
</evidence>
<dbReference type="InterPro" id="IPR029060">
    <property type="entry name" value="PIN-like_dom_sf"/>
</dbReference>
<feature type="chain" id="PRO_5015148936" evidence="11">
    <location>
        <begin position="23"/>
        <end position="299"/>
    </location>
</feature>
<keyword evidence="3" id="KW-0479">Metal-binding</keyword>
<dbReference type="AlphaFoldDB" id="A0A2R2MNF0"/>
<dbReference type="SUPFAM" id="SSF88723">
    <property type="entry name" value="PIN domain-like"/>
    <property type="match status" value="1"/>
</dbReference>
<dbReference type="GO" id="GO:0008821">
    <property type="term" value="F:crossover junction DNA endonuclease activity"/>
    <property type="evidence" value="ECO:0007669"/>
    <property type="project" value="UniProtKB-ARBA"/>
</dbReference>
<organism evidence="13 14">
    <name type="scientific">Lingula anatina</name>
    <name type="common">Brachiopod</name>
    <name type="synonym">Lingula unguis</name>
    <dbReference type="NCBI Taxonomy" id="7574"/>
    <lineage>
        <taxon>Eukaryota</taxon>
        <taxon>Metazoa</taxon>
        <taxon>Spiralia</taxon>
        <taxon>Lophotrochozoa</taxon>
        <taxon>Brachiopoda</taxon>
        <taxon>Linguliformea</taxon>
        <taxon>Lingulata</taxon>
        <taxon>Lingulida</taxon>
        <taxon>Linguloidea</taxon>
        <taxon>Lingulidae</taxon>
        <taxon>Lingula</taxon>
    </lineage>
</organism>
<dbReference type="SMART" id="SM00484">
    <property type="entry name" value="XPGI"/>
    <property type="match status" value="1"/>
</dbReference>
<evidence type="ECO:0000256" key="7">
    <source>
        <dbReference type="ARBA" id="ARBA00022842"/>
    </source>
</evidence>
<keyword evidence="4" id="KW-0255">Endonuclease</keyword>